<sequence>MTLQKKTTAADGSGYRRPIDDPLQEQTSTQISGERQHTFASLKVRNYRLYYSGQAVSNIGTWMQRIAQDWLVLELTNSPFAVGVTTVMQFAPTMVLGLWGGVLADRYPKRTLLMWSQAAMGVMAGIIAVLTLTQNISVAAIYATALGTGFATVFNNPARQAFVNELVGPSLLANAIALNSALFQAARLLGPALAGLLITAVGSGWAFAFNAVSYIPSVGVLLLMRRSELYPSKAIPRRAGQQIEGLRYVAKTPALRWPIVLALFTGIFGTNLAVMLTAYTKNVFHSGAGVYGLLNSAVAVGAVVGAVAAAGRRAPRMRALFVACGLFGLVNIAAGLTPWLWAFMAVLIVLGFCSTTLMTMTNTSVQLAADPQFRGRVLSLFGLVLLGSTPVGSVMLGAITEVWGPAAAMISAGSVLVAAAVVLAWLVSRESGLRLQVDMHRAATHVRIVDSGH</sequence>
<name>A0A3G8ZJV3_9ACTN</name>
<evidence type="ECO:0000313" key="11">
    <source>
        <dbReference type="Proteomes" id="UP000268084"/>
    </source>
</evidence>
<evidence type="ECO:0000256" key="4">
    <source>
        <dbReference type="ARBA" id="ARBA00022692"/>
    </source>
</evidence>
<evidence type="ECO:0000259" key="9">
    <source>
        <dbReference type="PROSITE" id="PS50850"/>
    </source>
</evidence>
<dbReference type="PROSITE" id="PS50850">
    <property type="entry name" value="MFS"/>
    <property type="match status" value="1"/>
</dbReference>
<dbReference type="Proteomes" id="UP000268084">
    <property type="component" value="Chromosome"/>
</dbReference>
<dbReference type="PANTHER" id="PTHR23513">
    <property type="entry name" value="INTEGRAL MEMBRANE EFFLUX PROTEIN-RELATED"/>
    <property type="match status" value="1"/>
</dbReference>
<organism evidence="10 11">
    <name type="scientific">Nakamurella antarctica</name>
    <dbReference type="NCBI Taxonomy" id="1902245"/>
    <lineage>
        <taxon>Bacteria</taxon>
        <taxon>Bacillati</taxon>
        <taxon>Actinomycetota</taxon>
        <taxon>Actinomycetes</taxon>
        <taxon>Nakamurellales</taxon>
        <taxon>Nakamurellaceae</taxon>
        <taxon>Nakamurella</taxon>
    </lineage>
</organism>
<evidence type="ECO:0000256" key="2">
    <source>
        <dbReference type="ARBA" id="ARBA00022448"/>
    </source>
</evidence>
<feature type="transmembrane region" description="Helical" evidence="8">
    <location>
        <begin position="406"/>
        <end position="427"/>
    </location>
</feature>
<dbReference type="Gene3D" id="1.20.1250.20">
    <property type="entry name" value="MFS general substrate transporter like domains"/>
    <property type="match status" value="1"/>
</dbReference>
<evidence type="ECO:0000256" key="5">
    <source>
        <dbReference type="ARBA" id="ARBA00022989"/>
    </source>
</evidence>
<accession>A0A3G8ZJV3</accession>
<dbReference type="InterPro" id="IPR036259">
    <property type="entry name" value="MFS_trans_sf"/>
</dbReference>
<dbReference type="GO" id="GO:0005886">
    <property type="term" value="C:plasma membrane"/>
    <property type="evidence" value="ECO:0007669"/>
    <property type="project" value="UniProtKB-SubCell"/>
</dbReference>
<reference evidence="10 11" key="1">
    <citation type="submission" date="2018-11" db="EMBL/GenBank/DDBJ databases">
        <authorList>
            <person name="Da X."/>
        </authorList>
    </citation>
    <scope>NUCLEOTIDE SEQUENCE [LARGE SCALE GENOMIC DNA]</scope>
    <source>
        <strain evidence="10 11">S14-144</strain>
    </source>
</reference>
<keyword evidence="11" id="KW-1185">Reference proteome</keyword>
<keyword evidence="6 8" id="KW-0472">Membrane</keyword>
<keyword evidence="5 8" id="KW-1133">Transmembrane helix</keyword>
<feature type="region of interest" description="Disordered" evidence="7">
    <location>
        <begin position="1"/>
        <end position="30"/>
    </location>
</feature>
<keyword evidence="2" id="KW-0813">Transport</keyword>
<dbReference type="PANTHER" id="PTHR23513:SF11">
    <property type="entry name" value="STAPHYLOFERRIN A TRANSPORTER"/>
    <property type="match status" value="1"/>
</dbReference>
<feature type="transmembrane region" description="Helical" evidence="8">
    <location>
        <begin position="317"/>
        <end position="334"/>
    </location>
</feature>
<evidence type="ECO:0000256" key="6">
    <source>
        <dbReference type="ARBA" id="ARBA00023136"/>
    </source>
</evidence>
<evidence type="ECO:0000256" key="1">
    <source>
        <dbReference type="ARBA" id="ARBA00004651"/>
    </source>
</evidence>
<gene>
    <name evidence="10" type="ORF">EH165_05165</name>
</gene>
<dbReference type="EMBL" id="CP034170">
    <property type="protein sequence ID" value="AZI57632.1"/>
    <property type="molecule type" value="Genomic_DNA"/>
</dbReference>
<dbReference type="InterPro" id="IPR020846">
    <property type="entry name" value="MFS_dom"/>
</dbReference>
<dbReference type="AlphaFoldDB" id="A0A3G8ZJV3"/>
<dbReference type="RefSeq" id="WP_124798317.1">
    <property type="nucleotide sequence ID" value="NZ_CP034170.1"/>
</dbReference>
<feature type="transmembrane region" description="Helical" evidence="8">
    <location>
        <begin position="80"/>
        <end position="100"/>
    </location>
</feature>
<dbReference type="SUPFAM" id="SSF103473">
    <property type="entry name" value="MFS general substrate transporter"/>
    <property type="match status" value="1"/>
</dbReference>
<evidence type="ECO:0000256" key="7">
    <source>
        <dbReference type="SAM" id="MobiDB-lite"/>
    </source>
</evidence>
<proteinExistence type="predicted"/>
<feature type="domain" description="Major facilitator superfamily (MFS) profile" evidence="9">
    <location>
        <begin position="38"/>
        <end position="431"/>
    </location>
</feature>
<dbReference type="CDD" id="cd06173">
    <property type="entry name" value="MFS_MefA_like"/>
    <property type="match status" value="1"/>
</dbReference>
<feature type="transmembrane region" description="Helical" evidence="8">
    <location>
        <begin position="291"/>
        <end position="310"/>
    </location>
</feature>
<reference evidence="10 11" key="2">
    <citation type="submission" date="2018-12" db="EMBL/GenBank/DDBJ databases">
        <title>Nakamurella antarcticus sp. nov., isolated from Antarctica South Shetland Islands soil.</title>
        <authorList>
            <person name="Peng F."/>
        </authorList>
    </citation>
    <scope>NUCLEOTIDE SEQUENCE [LARGE SCALE GENOMIC DNA]</scope>
    <source>
        <strain evidence="10 11">S14-144</strain>
    </source>
</reference>
<dbReference type="Pfam" id="PF05977">
    <property type="entry name" value="MFS_3"/>
    <property type="match status" value="1"/>
</dbReference>
<evidence type="ECO:0000313" key="10">
    <source>
        <dbReference type="EMBL" id="AZI57632.1"/>
    </source>
</evidence>
<feature type="transmembrane region" description="Helical" evidence="8">
    <location>
        <begin position="192"/>
        <end position="223"/>
    </location>
</feature>
<feature type="transmembrane region" description="Helical" evidence="8">
    <location>
        <begin position="340"/>
        <end position="365"/>
    </location>
</feature>
<keyword evidence="3" id="KW-1003">Cell membrane</keyword>
<comment type="subcellular location">
    <subcellularLocation>
        <location evidence="1">Cell membrane</location>
        <topology evidence="1">Multi-pass membrane protein</topology>
    </subcellularLocation>
</comment>
<dbReference type="KEGG" id="nak:EH165_05165"/>
<dbReference type="InterPro" id="IPR010290">
    <property type="entry name" value="TM_effector"/>
</dbReference>
<evidence type="ECO:0000256" key="3">
    <source>
        <dbReference type="ARBA" id="ARBA00022475"/>
    </source>
</evidence>
<feature type="transmembrane region" description="Helical" evidence="8">
    <location>
        <begin position="377"/>
        <end position="400"/>
    </location>
</feature>
<evidence type="ECO:0000256" key="8">
    <source>
        <dbReference type="SAM" id="Phobius"/>
    </source>
</evidence>
<dbReference type="OrthoDB" id="9775268at2"/>
<protein>
    <submittedName>
        <fullName evidence="10">MFS transporter</fullName>
    </submittedName>
</protein>
<keyword evidence="4 8" id="KW-0812">Transmembrane</keyword>
<dbReference type="GO" id="GO:0022857">
    <property type="term" value="F:transmembrane transporter activity"/>
    <property type="evidence" value="ECO:0007669"/>
    <property type="project" value="InterPro"/>
</dbReference>
<feature type="transmembrane region" description="Helical" evidence="8">
    <location>
        <begin position="257"/>
        <end position="279"/>
    </location>
</feature>